<evidence type="ECO:0000256" key="7">
    <source>
        <dbReference type="ARBA" id="ARBA00022833"/>
    </source>
</evidence>
<dbReference type="GO" id="GO:0046033">
    <property type="term" value="P:AMP metabolic process"/>
    <property type="evidence" value="ECO:0007669"/>
    <property type="project" value="TreeGrafter"/>
</dbReference>
<dbReference type="AlphaFoldDB" id="A0A212CGB1"/>
<proteinExistence type="inferred from homology"/>
<evidence type="ECO:0000313" key="11">
    <source>
        <dbReference type="EMBL" id="OWK04990.1"/>
    </source>
</evidence>
<dbReference type="UniPathway" id="UPA00591">
    <property type="reaction ID" value="UER00663"/>
</dbReference>
<dbReference type="OrthoDB" id="1723809at2759"/>
<evidence type="ECO:0000256" key="3">
    <source>
        <dbReference type="ARBA" id="ARBA00006676"/>
    </source>
</evidence>
<evidence type="ECO:0000313" key="12">
    <source>
        <dbReference type="Proteomes" id="UP000242450"/>
    </source>
</evidence>
<evidence type="ECO:0000256" key="10">
    <source>
        <dbReference type="SAM" id="MobiDB-lite"/>
    </source>
</evidence>
<sequence length="920" mass="104618">MASEARGGLGAPPLQSARSLPGPAPCLKHFPLDLRTSMDGKCKEIAEELFSRSLAESELRSAPYEFPEESPIEQLEERRQRLERQISQDVKLEPDILLRAKQDFLKTDSDSDFQLYKEQGEGQGDRGLWERDVVLEREFQRVTISGEEKCGVPFTDLLDAAKSVVRALFIREKYMALSLQSFCPTTRRYLQQLAEKPLETRTYEQGPDTPVSADAPVHPPVLEQHPYEHCEPSTMPGDLGLGLRMVRGVVHVYTRREPDEHCSEVELPYPDLQEFVADVNVLMALIINGPIKSFCYRRLQYLSSKFQMHVLLNEMKELAAQKKVPHRDFYNIRKVDTHIHASSCMNQKHLLRFIKRAMKRHLEEIVHVEQGREQTLREVFESMNLTAYDLSVDTLDVHADRNTFHRFDKFNAKYNPIGESVLREIFIKTDNRVSGKYFAHIIKEVMSDLEESKYQNAELRLSIYGRSRDEWDKLARWAVMHRVHSPNVRWLVQVPRLFDVYRTKGQLANFQEMLENIFLPLFEATIHPASHPELHLFLEHVDGFDSVDDESKPENHVFNLESPLPEAWVEEDNPPYAYYLYYTFANMAMLNHLRRQRGFHTFVLRPHCGEAGPIHHLVSAFMLAENISHGLLLRKRLPCSLPIRPLQQLLLLLTHPQLGPQPPHRGPSSEPGCNQPSATPAQPGLPPKLHCGLYPPEPGVLPNLTGPPSLSPTQAPVLQYLYYLAQVGIAMSPLSNNSLFLSYHRNPLPEYLSRGLMVSLSTDDPLQFHFTKVSVRQAGGCPGAQRPPGLRGLTAGAGLCWWSAACLVVSPREGEPLMEEYSIATQVWKLSSCDMCELARNSVLMSGFSHKVKSHWLGPNYTKEGPEGNDIRRTNVPDIRVGYRHETLCQELALITQAVQSETLETIPEEAGITMSPGPQ</sequence>
<dbReference type="EMBL" id="MKHE01000020">
    <property type="protein sequence ID" value="OWK04990.1"/>
    <property type="molecule type" value="Genomic_DNA"/>
</dbReference>
<name>A0A212CGB1_CEREH</name>
<gene>
    <name evidence="11" type="ORF">Celaphus_00002227</name>
</gene>
<feature type="region of interest" description="Disordered" evidence="10">
    <location>
        <begin position="657"/>
        <end position="688"/>
    </location>
</feature>
<evidence type="ECO:0000256" key="5">
    <source>
        <dbReference type="ARBA" id="ARBA00022723"/>
    </source>
</evidence>
<dbReference type="Gene3D" id="3.20.20.140">
    <property type="entry name" value="Metal-dependent hydrolases"/>
    <property type="match status" value="2"/>
</dbReference>
<dbReference type="SUPFAM" id="SSF51556">
    <property type="entry name" value="Metallo-dependent hydrolases"/>
    <property type="match status" value="2"/>
</dbReference>
<evidence type="ECO:0000256" key="9">
    <source>
        <dbReference type="PIRNR" id="PIRNR001251"/>
    </source>
</evidence>
<keyword evidence="12" id="KW-1185">Reference proteome</keyword>
<dbReference type="PIRSF" id="PIRSF001251">
    <property type="entry name" value="AMP_deaminase_met"/>
    <property type="match status" value="1"/>
</dbReference>
<dbReference type="GO" id="GO:0032264">
    <property type="term" value="P:IMP salvage"/>
    <property type="evidence" value="ECO:0007669"/>
    <property type="project" value="UniProtKB-UniPathway"/>
</dbReference>
<dbReference type="InterPro" id="IPR006650">
    <property type="entry name" value="A/AMP_deam_AS"/>
</dbReference>
<evidence type="ECO:0000256" key="2">
    <source>
        <dbReference type="ARBA" id="ARBA00004955"/>
    </source>
</evidence>
<dbReference type="EC" id="3.5.4.6" evidence="4 9"/>
<dbReference type="GO" id="GO:0046872">
    <property type="term" value="F:metal ion binding"/>
    <property type="evidence" value="ECO:0007669"/>
    <property type="project" value="UniProtKB-KW"/>
</dbReference>
<evidence type="ECO:0000256" key="8">
    <source>
        <dbReference type="ARBA" id="ARBA00023080"/>
    </source>
</evidence>
<organism evidence="11 12">
    <name type="scientific">Cervus elaphus hippelaphus</name>
    <name type="common">European red deer</name>
    <dbReference type="NCBI Taxonomy" id="46360"/>
    <lineage>
        <taxon>Eukaryota</taxon>
        <taxon>Metazoa</taxon>
        <taxon>Chordata</taxon>
        <taxon>Craniata</taxon>
        <taxon>Vertebrata</taxon>
        <taxon>Euteleostomi</taxon>
        <taxon>Mammalia</taxon>
        <taxon>Eutheria</taxon>
        <taxon>Laurasiatheria</taxon>
        <taxon>Artiodactyla</taxon>
        <taxon>Ruminantia</taxon>
        <taxon>Pecora</taxon>
        <taxon>Cervidae</taxon>
        <taxon>Cervinae</taxon>
        <taxon>Cervus</taxon>
    </lineage>
</organism>
<comment type="caution">
    <text evidence="11">The sequence shown here is derived from an EMBL/GenBank/DDBJ whole genome shotgun (WGS) entry which is preliminary data.</text>
</comment>
<accession>A0A212CGB1</accession>
<evidence type="ECO:0000256" key="1">
    <source>
        <dbReference type="ARBA" id="ARBA00001947"/>
    </source>
</evidence>
<keyword evidence="6 9" id="KW-0378">Hydrolase</keyword>
<dbReference type="CDD" id="cd01319">
    <property type="entry name" value="AMPD"/>
    <property type="match status" value="1"/>
</dbReference>
<dbReference type="PANTHER" id="PTHR11359:SF3">
    <property type="entry name" value="AMP DEAMINASE 2"/>
    <property type="match status" value="1"/>
</dbReference>
<comment type="catalytic activity">
    <reaction evidence="9">
        <text>AMP + H2O + H(+) = IMP + NH4(+)</text>
        <dbReference type="Rhea" id="RHEA:14777"/>
        <dbReference type="ChEBI" id="CHEBI:15377"/>
        <dbReference type="ChEBI" id="CHEBI:15378"/>
        <dbReference type="ChEBI" id="CHEBI:28938"/>
        <dbReference type="ChEBI" id="CHEBI:58053"/>
        <dbReference type="ChEBI" id="CHEBI:456215"/>
        <dbReference type="EC" id="3.5.4.6"/>
    </reaction>
</comment>
<dbReference type="Pfam" id="PF19326">
    <property type="entry name" value="AMP_deaminase"/>
    <property type="match status" value="3"/>
</dbReference>
<comment type="pathway">
    <text evidence="2">Purine metabolism; IMP biosynthesis via salvage pathway; IMP from AMP: step 1/1.</text>
</comment>
<dbReference type="GO" id="GO:0003876">
    <property type="term" value="F:AMP deaminase activity"/>
    <property type="evidence" value="ECO:0007669"/>
    <property type="project" value="UniProtKB-EC"/>
</dbReference>
<keyword evidence="8" id="KW-0546">Nucleotide metabolism</keyword>
<keyword evidence="7" id="KW-0862">Zinc</keyword>
<dbReference type="GO" id="GO:0005829">
    <property type="term" value="C:cytosol"/>
    <property type="evidence" value="ECO:0007669"/>
    <property type="project" value="TreeGrafter"/>
</dbReference>
<dbReference type="PANTHER" id="PTHR11359">
    <property type="entry name" value="AMP DEAMINASE"/>
    <property type="match status" value="1"/>
</dbReference>
<comment type="cofactor">
    <cofactor evidence="1 9">
        <name>Zn(2+)</name>
        <dbReference type="ChEBI" id="CHEBI:29105"/>
    </cofactor>
</comment>
<feature type="compositionally biased region" description="Polar residues" evidence="10">
    <location>
        <begin position="671"/>
        <end position="680"/>
    </location>
</feature>
<comment type="similarity">
    <text evidence="3 9">Belongs to the metallo-dependent hydrolases superfamily. Adenosine and AMP deaminases family.</text>
</comment>
<protein>
    <recommendedName>
        <fullName evidence="4 9">AMP deaminase</fullName>
        <ecNumber evidence="4 9">3.5.4.6</ecNumber>
    </recommendedName>
</protein>
<keyword evidence="5 9" id="KW-0479">Metal-binding</keyword>
<evidence type="ECO:0000256" key="6">
    <source>
        <dbReference type="ARBA" id="ARBA00022801"/>
    </source>
</evidence>
<dbReference type="InterPro" id="IPR006329">
    <property type="entry name" value="AMPD"/>
</dbReference>
<dbReference type="PROSITE" id="PS00485">
    <property type="entry name" value="A_DEAMINASE"/>
    <property type="match status" value="1"/>
</dbReference>
<evidence type="ECO:0000256" key="4">
    <source>
        <dbReference type="ARBA" id="ARBA00012775"/>
    </source>
</evidence>
<reference evidence="11 12" key="1">
    <citation type="journal article" date="2018" name="Mol. Genet. Genomics">
        <title>The red deer Cervus elaphus genome CerEla1.0: sequencing, annotating, genes, and chromosomes.</title>
        <authorList>
            <person name="Bana N.A."/>
            <person name="Nyiri A."/>
            <person name="Nagy J."/>
            <person name="Frank K."/>
            <person name="Nagy T."/>
            <person name="Steger V."/>
            <person name="Schiller M."/>
            <person name="Lakatos P."/>
            <person name="Sugar L."/>
            <person name="Horn P."/>
            <person name="Barta E."/>
            <person name="Orosz L."/>
        </authorList>
    </citation>
    <scope>NUCLEOTIDE SEQUENCE [LARGE SCALE GENOMIC DNA]</scope>
    <source>
        <strain evidence="11">Hungarian</strain>
    </source>
</reference>
<feature type="region of interest" description="Disordered" evidence="10">
    <location>
        <begin position="1"/>
        <end position="22"/>
    </location>
</feature>
<dbReference type="Proteomes" id="UP000242450">
    <property type="component" value="Chromosome 20"/>
</dbReference>
<dbReference type="InterPro" id="IPR032466">
    <property type="entry name" value="Metal_Hydrolase"/>
</dbReference>